<evidence type="ECO:0000256" key="1">
    <source>
        <dbReference type="ARBA" id="ARBA00008416"/>
    </source>
</evidence>
<feature type="binding site" evidence="2">
    <location>
        <position position="106"/>
    </location>
    <ligand>
        <name>Fe cation</name>
        <dbReference type="ChEBI" id="CHEBI:24875"/>
    </ligand>
</feature>
<dbReference type="PIRSF" id="PIRSF006232">
    <property type="entry name" value="Pirin"/>
    <property type="match status" value="1"/>
</dbReference>
<dbReference type="PhylomeDB" id="C7G074"/>
<dbReference type="InterPro" id="IPR008778">
    <property type="entry name" value="Pirin_C_dom"/>
</dbReference>
<keyword evidence="2" id="KW-0408">Iron</keyword>
<dbReference type="PaxDb" id="44689-DDB0252893"/>
<dbReference type="InParanoid" id="C7G074"/>
<dbReference type="GO" id="GO:0046872">
    <property type="term" value="F:metal ion binding"/>
    <property type="evidence" value="ECO:0007669"/>
    <property type="project" value="UniProtKB-KW"/>
</dbReference>
<feature type="binding site" evidence="2">
    <location>
        <position position="108"/>
    </location>
    <ligand>
        <name>Fe cation</name>
        <dbReference type="ChEBI" id="CHEBI:24875"/>
    </ligand>
</feature>
<dbReference type="HOGENOM" id="CLU_045717_5_0_1"/>
<dbReference type="CDD" id="cd02247">
    <property type="entry name" value="cupin_pirin_C"/>
    <property type="match status" value="1"/>
</dbReference>
<feature type="binding site" evidence="2">
    <location>
        <position position="62"/>
    </location>
    <ligand>
        <name>Fe cation</name>
        <dbReference type="ChEBI" id="CHEBI:24875"/>
    </ligand>
</feature>
<dbReference type="PANTHER" id="PTHR13903:SF8">
    <property type="entry name" value="PIRIN"/>
    <property type="match status" value="1"/>
</dbReference>
<dbReference type="RefSeq" id="XP_002649098.1">
    <property type="nucleotide sequence ID" value="XM_002649052.1"/>
</dbReference>
<dbReference type="OMA" id="TVTYMIQ"/>
<protein>
    <submittedName>
        <fullName evidence="6">Pirin family protein</fullName>
    </submittedName>
</protein>
<keyword evidence="7" id="KW-1185">Reference proteome</keyword>
<dbReference type="InterPro" id="IPR003829">
    <property type="entry name" value="Pirin_N_dom"/>
</dbReference>
<feature type="binding site" evidence="2">
    <location>
        <position position="64"/>
    </location>
    <ligand>
        <name>Fe cation</name>
        <dbReference type="ChEBI" id="CHEBI:24875"/>
    </ligand>
</feature>
<feature type="domain" description="Pirin C-terminal" evidence="5">
    <location>
        <begin position="179"/>
        <end position="298"/>
    </location>
</feature>
<evidence type="ECO:0000256" key="2">
    <source>
        <dbReference type="PIRSR" id="PIRSR006232-1"/>
    </source>
</evidence>
<dbReference type="EMBL" id="AAFI02000190">
    <property type="protein sequence ID" value="EEU04046.1"/>
    <property type="molecule type" value="Genomic_DNA"/>
</dbReference>
<gene>
    <name evidence="6" type="ORF">DDB_G0292528</name>
</gene>
<dbReference type="Pfam" id="PF02678">
    <property type="entry name" value="Pirin"/>
    <property type="match status" value="1"/>
</dbReference>
<evidence type="ECO:0000313" key="7">
    <source>
        <dbReference type="Proteomes" id="UP000002195"/>
    </source>
</evidence>
<comment type="similarity">
    <text evidence="1 3">Belongs to the pirin family.</text>
</comment>
<dbReference type="eggNOG" id="ENOG502QQ5A">
    <property type="taxonomic scope" value="Eukaryota"/>
</dbReference>
<evidence type="ECO:0000259" key="4">
    <source>
        <dbReference type="Pfam" id="PF02678"/>
    </source>
</evidence>
<dbReference type="GeneID" id="8628673"/>
<accession>C7G074</accession>
<comment type="cofactor">
    <cofactor evidence="2">
        <name>Fe cation</name>
        <dbReference type="ChEBI" id="CHEBI:24875"/>
    </cofactor>
    <text evidence="2">Binds 1 Fe cation per subunit.</text>
</comment>
<dbReference type="Pfam" id="PF05726">
    <property type="entry name" value="Pirin_C"/>
    <property type="match status" value="1"/>
</dbReference>
<reference evidence="6 7" key="1">
    <citation type="journal article" date="2005" name="Nature">
        <title>The genome of the social amoeba Dictyostelium discoideum.</title>
        <authorList>
            <consortium name="The Dictyostelium discoideum Sequencing Consortium"/>
            <person name="Eichinger L."/>
            <person name="Pachebat J.A."/>
            <person name="Glockner G."/>
            <person name="Rajandream M.A."/>
            <person name="Sucgang R."/>
            <person name="Berriman M."/>
            <person name="Song J."/>
            <person name="Olsen R."/>
            <person name="Szafranski K."/>
            <person name="Xu Q."/>
            <person name="Tunggal B."/>
            <person name="Kummerfeld S."/>
            <person name="Madera M."/>
            <person name="Konfortov B.A."/>
            <person name="Rivero F."/>
            <person name="Bankier A.T."/>
            <person name="Lehmann R."/>
            <person name="Hamlin N."/>
            <person name="Davies R."/>
            <person name="Gaudet P."/>
            <person name="Fey P."/>
            <person name="Pilcher K."/>
            <person name="Chen G."/>
            <person name="Saunders D."/>
            <person name="Sodergren E."/>
            <person name="Davis P."/>
            <person name="Kerhornou A."/>
            <person name="Nie X."/>
            <person name="Hall N."/>
            <person name="Anjard C."/>
            <person name="Hemphill L."/>
            <person name="Bason N."/>
            <person name="Farbrother P."/>
            <person name="Desany B."/>
            <person name="Just E."/>
            <person name="Morio T."/>
            <person name="Rost R."/>
            <person name="Churcher C."/>
            <person name="Cooper J."/>
            <person name="Haydock S."/>
            <person name="van Driessche N."/>
            <person name="Cronin A."/>
            <person name="Goodhead I."/>
            <person name="Muzny D."/>
            <person name="Mourier T."/>
            <person name="Pain A."/>
            <person name="Lu M."/>
            <person name="Harper D."/>
            <person name="Lindsay R."/>
            <person name="Hauser H."/>
            <person name="James K."/>
            <person name="Quiles M."/>
            <person name="Madan Babu M."/>
            <person name="Saito T."/>
            <person name="Buchrieser C."/>
            <person name="Wardroper A."/>
            <person name="Felder M."/>
            <person name="Thangavelu M."/>
            <person name="Johnson D."/>
            <person name="Knights A."/>
            <person name="Loulseged H."/>
            <person name="Mungall K."/>
            <person name="Oliver K."/>
            <person name="Price C."/>
            <person name="Quail M.A."/>
            <person name="Urushihara H."/>
            <person name="Hernandez J."/>
            <person name="Rabbinowitsch E."/>
            <person name="Steffen D."/>
            <person name="Sanders M."/>
            <person name="Ma J."/>
            <person name="Kohara Y."/>
            <person name="Sharp S."/>
            <person name="Simmonds M."/>
            <person name="Spiegler S."/>
            <person name="Tivey A."/>
            <person name="Sugano S."/>
            <person name="White B."/>
            <person name="Walker D."/>
            <person name="Woodward J."/>
            <person name="Winckler T."/>
            <person name="Tanaka Y."/>
            <person name="Shaulsky G."/>
            <person name="Schleicher M."/>
            <person name="Weinstock G."/>
            <person name="Rosenthal A."/>
            <person name="Cox E.C."/>
            <person name="Chisholm R.L."/>
            <person name="Gibbs R."/>
            <person name="Loomis W.F."/>
            <person name="Platzer M."/>
            <person name="Kay R.R."/>
            <person name="Williams J."/>
            <person name="Dear P.H."/>
            <person name="Noegel A.A."/>
            <person name="Barrell B."/>
            <person name="Kuspa A."/>
        </authorList>
    </citation>
    <scope>NUCLEOTIDE SEQUENCE [LARGE SCALE GENOMIC DNA]</scope>
    <source>
        <strain evidence="6 7">AX4</strain>
    </source>
</reference>
<sequence>MSSVSRKVLKVAKGIATKDGDGVSLTRVIGGSIKSSEVDPFLMLDAFKSDNPDDYIAGFPDHPHRGQQTLTYMIEGAMLHEDNRKNRGLLLPGMVQIMNAGKGIIHSEIPQQRDGMMFGFQFWLNLAAAEKMSEPWYKDIPAADIPEVNTDDKKVRIIAGVYDGIEGPVRDLHVKPIFLDVKLKANAKFSEEIPDFDHSSFVYVFEGEGFFGPQGNQVKIGDQHIGLLENKDNNTLSKDDQQQSIPNKIDVTAGENGVRFLFLSAKPLREPVVQHGPFVMNTQREIQQAFYDFQSGKF</sequence>
<evidence type="ECO:0000313" key="6">
    <source>
        <dbReference type="EMBL" id="EEU04046.1"/>
    </source>
</evidence>
<proteinExistence type="inferred from homology"/>
<dbReference type="PANTHER" id="PTHR13903">
    <property type="entry name" value="PIRIN-RELATED"/>
    <property type="match status" value="1"/>
</dbReference>
<feature type="domain" description="Pirin N-terminal" evidence="4">
    <location>
        <begin position="24"/>
        <end position="124"/>
    </location>
</feature>
<name>C7G074_DICDI</name>
<dbReference type="dictyBase" id="DDB_G0292528"/>
<organism evidence="6 7">
    <name type="scientific">Dictyostelium discoideum</name>
    <name type="common">Social amoeba</name>
    <dbReference type="NCBI Taxonomy" id="44689"/>
    <lineage>
        <taxon>Eukaryota</taxon>
        <taxon>Amoebozoa</taxon>
        <taxon>Evosea</taxon>
        <taxon>Eumycetozoa</taxon>
        <taxon>Dictyostelia</taxon>
        <taxon>Dictyosteliales</taxon>
        <taxon>Dictyosteliaceae</taxon>
        <taxon>Dictyostelium</taxon>
    </lineage>
</organism>
<dbReference type="VEuPathDB" id="AmoebaDB:DDB_G0292528"/>
<keyword evidence="2" id="KW-0479">Metal-binding</keyword>
<comment type="caution">
    <text evidence="6">The sequence shown here is derived from an EMBL/GenBank/DDBJ whole genome shotgun (WGS) entry which is preliminary data.</text>
</comment>
<dbReference type="CDD" id="cd02909">
    <property type="entry name" value="cupin_pirin_N"/>
    <property type="match status" value="1"/>
</dbReference>
<dbReference type="Gene3D" id="2.60.120.10">
    <property type="entry name" value="Jelly Rolls"/>
    <property type="match status" value="2"/>
</dbReference>
<dbReference type="KEGG" id="ddi:DDB_G0292528"/>
<dbReference type="Proteomes" id="UP000002195">
    <property type="component" value="Unassembled WGS sequence"/>
</dbReference>
<dbReference type="InterPro" id="IPR011051">
    <property type="entry name" value="RmlC_Cupin_sf"/>
</dbReference>
<evidence type="ECO:0000259" key="5">
    <source>
        <dbReference type="Pfam" id="PF05726"/>
    </source>
</evidence>
<dbReference type="SUPFAM" id="SSF51182">
    <property type="entry name" value="RmlC-like cupins"/>
    <property type="match status" value="1"/>
</dbReference>
<dbReference type="FunCoup" id="C7G074">
    <property type="interactions" value="1"/>
</dbReference>
<dbReference type="InterPro" id="IPR012093">
    <property type="entry name" value="Pirin"/>
</dbReference>
<evidence type="ECO:0000256" key="3">
    <source>
        <dbReference type="RuleBase" id="RU003457"/>
    </source>
</evidence>
<dbReference type="SMR" id="C7G074"/>
<dbReference type="InterPro" id="IPR014710">
    <property type="entry name" value="RmlC-like_jellyroll"/>
</dbReference>
<dbReference type="AlphaFoldDB" id="C7G074"/>